<evidence type="ECO:0000313" key="2">
    <source>
        <dbReference type="EMBL" id="KAL2786587.1"/>
    </source>
</evidence>
<keyword evidence="3" id="KW-1185">Reference proteome</keyword>
<feature type="compositionally biased region" description="Low complexity" evidence="1">
    <location>
        <begin position="250"/>
        <end position="272"/>
    </location>
</feature>
<evidence type="ECO:0000256" key="1">
    <source>
        <dbReference type="SAM" id="MobiDB-lite"/>
    </source>
</evidence>
<reference evidence="2 3" key="1">
    <citation type="submission" date="2024-07" db="EMBL/GenBank/DDBJ databases">
        <title>Section-level genome sequencing and comparative genomics of Aspergillus sections Usti and Cavernicolus.</title>
        <authorList>
            <consortium name="Lawrence Berkeley National Laboratory"/>
            <person name="Nybo J.L."/>
            <person name="Vesth T.C."/>
            <person name="Theobald S."/>
            <person name="Frisvad J.C."/>
            <person name="Larsen T.O."/>
            <person name="Kjaerboelling I."/>
            <person name="Rothschild-Mancinelli K."/>
            <person name="Lyhne E.K."/>
            <person name="Kogle M.E."/>
            <person name="Barry K."/>
            <person name="Clum A."/>
            <person name="Na H."/>
            <person name="Ledsgaard L."/>
            <person name="Lin J."/>
            <person name="Lipzen A."/>
            <person name="Kuo A."/>
            <person name="Riley R."/>
            <person name="Mondo S."/>
            <person name="Labutti K."/>
            <person name="Haridas S."/>
            <person name="Pangalinan J."/>
            <person name="Salamov A.A."/>
            <person name="Simmons B.A."/>
            <person name="Magnuson J.K."/>
            <person name="Chen J."/>
            <person name="Drula E."/>
            <person name="Henrissat B."/>
            <person name="Wiebenga A."/>
            <person name="Lubbers R.J."/>
            <person name="Gomes A.C."/>
            <person name="Makela M.R."/>
            <person name="Stajich J."/>
            <person name="Grigoriev I.V."/>
            <person name="Mortensen U.H."/>
            <person name="De Vries R.P."/>
            <person name="Baker S.E."/>
            <person name="Andersen M.R."/>
        </authorList>
    </citation>
    <scope>NUCLEOTIDE SEQUENCE [LARGE SCALE GENOMIC DNA]</scope>
    <source>
        <strain evidence="2 3">CBS 209.92</strain>
    </source>
</reference>
<accession>A0ABR4FTK3</accession>
<proteinExistence type="predicted"/>
<name>A0ABR4FTK3_9EURO</name>
<feature type="compositionally biased region" description="Polar residues" evidence="1">
    <location>
        <begin position="166"/>
        <end position="196"/>
    </location>
</feature>
<feature type="compositionally biased region" description="Polar residues" evidence="1">
    <location>
        <begin position="279"/>
        <end position="292"/>
    </location>
</feature>
<feature type="compositionally biased region" description="Polar residues" evidence="1">
    <location>
        <begin position="221"/>
        <end position="241"/>
    </location>
</feature>
<gene>
    <name evidence="2" type="ORF">BJX66DRAFT_27820</name>
</gene>
<feature type="compositionally biased region" description="Polar residues" evidence="1">
    <location>
        <begin position="300"/>
        <end position="313"/>
    </location>
</feature>
<evidence type="ECO:0000313" key="3">
    <source>
        <dbReference type="Proteomes" id="UP001610563"/>
    </source>
</evidence>
<sequence>MDVLFSKKTALKRRASLSLLFGSQKPTFAAPNDKPTRYYDFVDTPALRKPATPLIDRQDIPPELESKIKYACSLLAYRVEQGVPSPPRNQIQRRTTRAGFGEQMPAKAQLESKYSVSKMGTQTGYDSGIGLTQQPSMQTMRVLNSRSGDASDSSDTRTVSIFSNTTRTGTSCSNTSAINSSTQSPKQNGNELQSMTGEDVPGQVQYQDCDTKAFLTEASQPLSSHPMTNINGHSPSTTNNRVEVFLNPDTNTTTNLSSETLSSHPSPSLGLSRVPAHQCQPSNLRDSYQAQEPDQEEGQDANTIGLGTTYTNNEPHHGRSRSIIIDSDGRARLLTPDEESQRNKALQQAVLAKMTSGFMKYNPITIRQPPEPRRREETTSSVDQDEQADGNKRHSRLSQLGLLRPFMETEKSSTGTENNKQGDPDSKRSILRRKLRLVPGSREIEEAHQKQSDGVSVLTKVGRKFFSRKRGGCSPT</sequence>
<dbReference type="EMBL" id="JBFTWV010000114">
    <property type="protein sequence ID" value="KAL2786587.1"/>
    <property type="molecule type" value="Genomic_DNA"/>
</dbReference>
<comment type="caution">
    <text evidence="2">The sequence shown here is derived from an EMBL/GenBank/DDBJ whole genome shotgun (WGS) entry which is preliminary data.</text>
</comment>
<feature type="region of interest" description="Disordered" evidence="1">
    <location>
        <begin position="166"/>
        <end position="199"/>
    </location>
</feature>
<organism evidence="2 3">
    <name type="scientific">Aspergillus keveii</name>
    <dbReference type="NCBI Taxonomy" id="714993"/>
    <lineage>
        <taxon>Eukaryota</taxon>
        <taxon>Fungi</taxon>
        <taxon>Dikarya</taxon>
        <taxon>Ascomycota</taxon>
        <taxon>Pezizomycotina</taxon>
        <taxon>Eurotiomycetes</taxon>
        <taxon>Eurotiomycetidae</taxon>
        <taxon>Eurotiales</taxon>
        <taxon>Aspergillaceae</taxon>
        <taxon>Aspergillus</taxon>
        <taxon>Aspergillus subgen. Nidulantes</taxon>
    </lineage>
</organism>
<feature type="region of interest" description="Disordered" evidence="1">
    <location>
        <begin position="221"/>
        <end position="328"/>
    </location>
</feature>
<feature type="region of interest" description="Disordered" evidence="1">
    <location>
        <begin position="361"/>
        <end position="432"/>
    </location>
</feature>
<dbReference type="Proteomes" id="UP001610563">
    <property type="component" value="Unassembled WGS sequence"/>
</dbReference>
<protein>
    <submittedName>
        <fullName evidence="2">Uncharacterized protein</fullName>
    </submittedName>
</protein>